<feature type="transmembrane region" description="Helical" evidence="1">
    <location>
        <begin position="115"/>
        <end position="135"/>
    </location>
</feature>
<dbReference type="EMBL" id="DS985290">
    <property type="protein sequence ID" value="EDV19103.1"/>
    <property type="molecule type" value="Genomic_DNA"/>
</dbReference>
<dbReference type="GeneID" id="6759625"/>
<evidence type="ECO:0000256" key="1">
    <source>
        <dbReference type="SAM" id="Phobius"/>
    </source>
</evidence>
<accession>B3SDU0</accession>
<name>B3SDU0_TRIAD</name>
<protein>
    <submittedName>
        <fullName evidence="2">Uncharacterized protein</fullName>
    </submittedName>
</protein>
<dbReference type="HOGENOM" id="CLU_1162461_0_0_1"/>
<dbReference type="PhylomeDB" id="B3SDU0"/>
<dbReference type="KEGG" id="tad:TRIADDRAFT_62447"/>
<evidence type="ECO:0000313" key="3">
    <source>
        <dbReference type="Proteomes" id="UP000009022"/>
    </source>
</evidence>
<feature type="transmembrane region" description="Helical" evidence="1">
    <location>
        <begin position="6"/>
        <end position="24"/>
    </location>
</feature>
<dbReference type="InParanoid" id="B3SDU0"/>
<dbReference type="RefSeq" id="XP_002118409.1">
    <property type="nucleotide sequence ID" value="XM_002118373.1"/>
</dbReference>
<keyword evidence="1" id="KW-1133">Transmembrane helix</keyword>
<keyword evidence="3" id="KW-1185">Reference proteome</keyword>
<organism evidence="2 3">
    <name type="scientific">Trichoplax adhaerens</name>
    <name type="common">Trichoplax reptans</name>
    <dbReference type="NCBI Taxonomy" id="10228"/>
    <lineage>
        <taxon>Eukaryota</taxon>
        <taxon>Metazoa</taxon>
        <taxon>Placozoa</taxon>
        <taxon>Uniplacotomia</taxon>
        <taxon>Trichoplacea</taxon>
        <taxon>Trichoplacidae</taxon>
        <taxon>Trichoplax</taxon>
    </lineage>
</organism>
<reference evidence="2 3" key="1">
    <citation type="journal article" date="2008" name="Nature">
        <title>The Trichoplax genome and the nature of placozoans.</title>
        <authorList>
            <person name="Srivastava M."/>
            <person name="Begovic E."/>
            <person name="Chapman J."/>
            <person name="Putnam N.H."/>
            <person name="Hellsten U."/>
            <person name="Kawashima T."/>
            <person name="Kuo A."/>
            <person name="Mitros T."/>
            <person name="Salamov A."/>
            <person name="Carpenter M.L."/>
            <person name="Signorovitch A.Y."/>
            <person name="Moreno M.A."/>
            <person name="Kamm K."/>
            <person name="Grimwood J."/>
            <person name="Schmutz J."/>
            <person name="Shapiro H."/>
            <person name="Grigoriev I.V."/>
            <person name="Buss L.W."/>
            <person name="Schierwater B."/>
            <person name="Dellaporta S.L."/>
            <person name="Rokhsar D.S."/>
        </authorList>
    </citation>
    <scope>NUCLEOTIDE SEQUENCE [LARGE SCALE GENOMIC DNA]</scope>
    <source>
        <strain evidence="2 3">Grell-BS-1999</strain>
    </source>
</reference>
<feature type="transmembrane region" description="Helical" evidence="1">
    <location>
        <begin position="202"/>
        <end position="222"/>
    </location>
</feature>
<evidence type="ECO:0000313" key="2">
    <source>
        <dbReference type="EMBL" id="EDV19103.1"/>
    </source>
</evidence>
<dbReference type="CTD" id="6759625"/>
<feature type="transmembrane region" description="Helical" evidence="1">
    <location>
        <begin position="31"/>
        <end position="53"/>
    </location>
</feature>
<keyword evidence="1" id="KW-0472">Membrane</keyword>
<gene>
    <name evidence="2" type="ORF">TRIADDRAFT_62447</name>
</gene>
<dbReference type="Proteomes" id="UP000009022">
    <property type="component" value="Unassembled WGS sequence"/>
</dbReference>
<keyword evidence="1" id="KW-0812">Transmembrane</keyword>
<proteinExistence type="predicted"/>
<dbReference type="AlphaFoldDB" id="B3SDU0"/>
<sequence length="239" mass="25928">MIVGLDTTYTITASGIIIFAGNTLKLDRINLSAALIDPSLMGFFALANSLFVVKLSQFSSTSPSQASGIVTFGVICIVSCPTYCHNPHLWQRKLLSNGVIGIISYQKNVAELDAWYKEIATITSGVCITSILFVLQTLTYINNNKKDLLWKDNQFAILYLLYTAIAIIGLIVALIGAKASRYPSDIFNHSIRYSPRSDSNNICMLASALLAGGIGISSLGLLNQEIWGFSTLFIAVTIC</sequence>
<feature type="transmembrane region" description="Helical" evidence="1">
    <location>
        <begin position="65"/>
        <end position="84"/>
    </location>
</feature>
<feature type="transmembrane region" description="Helical" evidence="1">
    <location>
        <begin position="155"/>
        <end position="177"/>
    </location>
</feature>